<organism evidence="1 2">
    <name type="scientific">Bathymodiolus thermophilus thioautotrophic gill symbiont</name>
    <dbReference type="NCBI Taxonomy" id="2360"/>
    <lineage>
        <taxon>Bacteria</taxon>
        <taxon>Pseudomonadati</taxon>
        <taxon>Pseudomonadota</taxon>
        <taxon>Gammaproteobacteria</taxon>
        <taxon>sulfur-oxidizing symbionts</taxon>
    </lineage>
</organism>
<gene>
    <name evidence="1" type="ORF">MS2017_1629</name>
</gene>
<dbReference type="PANTHER" id="PTHR10098:SF108">
    <property type="entry name" value="TETRATRICOPEPTIDE REPEAT PROTEIN 28"/>
    <property type="match status" value="1"/>
</dbReference>
<dbReference type="Pfam" id="PF13424">
    <property type="entry name" value="TPR_12"/>
    <property type="match status" value="4"/>
</dbReference>
<sequence>MVKSFGGVGKTTLCRQLAYDLYNKDDFPNVIWLDASQGLNSKLVNILSAHFRIEDIEDPVTAFIGVVSQVTNKGVLIIDNLLEDDGEWLIARQLQSINFPCIVNSRYQDTNFNEVIELDFLSEQDCLSLYCYYSNEGMKDKAVLDAKISKLNPTEKRAVAQIVQHCGNHTLVLELVAKIALMSDYSPSKMWDELEGSNFDSLVEIKAGRGFAAEGSEKIIQHIGKLISLMRLPENEVLLLQSLSRLPVFAFETDTLRGWLNLDNAVILNSLVKKSLLSKSILEDDRKSYLLHDILARAVRQVYDIQLNDQKSQQFIQEIVDTFGYYGSLKISEKLILEALLLHGQKNFDDKKGNFNASLGLLYLYTAQYSQALPYLETSLTICQKIGDKAGEGVTLNNISQIYQAQGNYTTALTYLTDSLEIHREIDNKAGEGTTLNNISLICQIQGDYTTALTYLTNSLTICQEIGDKAGEGTTLNNISSIYKAQGDCATALTYLTDSLTIHQEIGGKAGEGATLNNISQIYQAQGDYTAALTYLTDSLAIRQEIGDKVGEGATLNNISQIYYAQCDYTTALTYLTNSLTICQEIGDKAGEGTTLNNISQIYKAQGDYTTALIHLTDSLAIHQEIGYKAGEGATLNNISLIYQTQGDYTTALIYLTDSLAIRQEIGDKAGEGNALFNMGVIYYQTGKKQQGLACLQSAKKIAQEIDYFKLNQALDGLSFDV</sequence>
<dbReference type="InterPro" id="IPR027417">
    <property type="entry name" value="P-loop_NTPase"/>
</dbReference>
<evidence type="ECO:0000313" key="2">
    <source>
        <dbReference type="Proteomes" id="UP000278334"/>
    </source>
</evidence>
<dbReference type="SUPFAM" id="SSF52540">
    <property type="entry name" value="P-loop containing nucleoside triphosphate hydrolases"/>
    <property type="match status" value="1"/>
</dbReference>
<name>A0A3G3IPA3_9GAMM</name>
<protein>
    <submittedName>
        <fullName evidence="1">Uncharacterized protein</fullName>
    </submittedName>
</protein>
<accession>A0A3G3IPA3</accession>
<dbReference type="SMART" id="SM00028">
    <property type="entry name" value="TPR"/>
    <property type="match status" value="9"/>
</dbReference>
<dbReference type="InterPro" id="IPR019734">
    <property type="entry name" value="TPR_rpt"/>
</dbReference>
<dbReference type="EMBL" id="CP024634">
    <property type="protein sequence ID" value="AYQ57312.1"/>
    <property type="molecule type" value="Genomic_DNA"/>
</dbReference>
<dbReference type="PANTHER" id="PTHR10098">
    <property type="entry name" value="RAPSYN-RELATED"/>
    <property type="match status" value="1"/>
</dbReference>
<proteinExistence type="predicted"/>
<dbReference type="AlphaFoldDB" id="A0A3G3IPA3"/>
<dbReference type="KEGG" id="bthg:MS2017_1629"/>
<dbReference type="SUPFAM" id="SSF48452">
    <property type="entry name" value="TPR-like"/>
    <property type="match status" value="3"/>
</dbReference>
<dbReference type="Gene3D" id="3.40.50.300">
    <property type="entry name" value="P-loop containing nucleotide triphosphate hydrolases"/>
    <property type="match status" value="1"/>
</dbReference>
<dbReference type="InterPro" id="IPR011990">
    <property type="entry name" value="TPR-like_helical_dom_sf"/>
</dbReference>
<reference evidence="1 2" key="1">
    <citation type="submission" date="2017-11" db="EMBL/GenBank/DDBJ databases">
        <title>Genome sequence of the bacterial symbiont EPR9N from a vent mussel Bathymodiolus thermophilus.</title>
        <authorList>
            <person name="Won Y.-J."/>
        </authorList>
    </citation>
    <scope>NUCLEOTIDE SEQUENCE [LARGE SCALE GENOMIC DNA]</scope>
    <source>
        <strain evidence="1 2">EPR9N</strain>
    </source>
</reference>
<evidence type="ECO:0000313" key="1">
    <source>
        <dbReference type="EMBL" id="AYQ57312.1"/>
    </source>
</evidence>
<dbReference type="Gene3D" id="1.25.40.10">
    <property type="entry name" value="Tetratricopeptide repeat domain"/>
    <property type="match status" value="2"/>
</dbReference>
<dbReference type="Proteomes" id="UP000278334">
    <property type="component" value="Chromosome"/>
</dbReference>